<keyword evidence="1" id="KW-0732">Signal</keyword>
<gene>
    <name evidence="3" type="ORF">DI603_16265</name>
</gene>
<evidence type="ECO:0000313" key="4">
    <source>
        <dbReference type="Proteomes" id="UP000249633"/>
    </source>
</evidence>
<accession>A0A2W5FB96</accession>
<dbReference type="Pfam" id="PF07589">
    <property type="entry name" value="PEP-CTERM"/>
    <property type="match status" value="1"/>
</dbReference>
<evidence type="ECO:0000313" key="3">
    <source>
        <dbReference type="EMBL" id="PZP29966.1"/>
    </source>
</evidence>
<sequence>MSSRLRSALVATSLLLSAAVSGADPVTWFLSDVRFDDGGTASGSFVFDADTQAFSHVDITTTDGNMRLGVQYTFPSLLGTAAMPDFLSLEFPIQNGVTSRLSFLLAGSMTNAGGVLDIRSGQEFTCLDENCTFLTGDEDGLNLRRAIGSLQASVSNELPEPGSFALVGLAAFAALATRRRRPSA</sequence>
<dbReference type="InterPro" id="IPR013424">
    <property type="entry name" value="Ice-binding_C"/>
</dbReference>
<dbReference type="EMBL" id="QFOD01000016">
    <property type="protein sequence ID" value="PZP29966.1"/>
    <property type="molecule type" value="Genomic_DNA"/>
</dbReference>
<feature type="domain" description="Ice-binding protein C-terminal" evidence="2">
    <location>
        <begin position="159"/>
        <end position="180"/>
    </location>
</feature>
<comment type="caution">
    <text evidence="3">The sequence shown here is derived from an EMBL/GenBank/DDBJ whole genome shotgun (WGS) entry which is preliminary data.</text>
</comment>
<name>A0A2W5FB96_9BURK</name>
<dbReference type="NCBIfam" id="TIGR02595">
    <property type="entry name" value="PEP_CTERM"/>
    <property type="match status" value="1"/>
</dbReference>
<dbReference type="AlphaFoldDB" id="A0A2W5FB96"/>
<dbReference type="Proteomes" id="UP000249633">
    <property type="component" value="Unassembled WGS sequence"/>
</dbReference>
<evidence type="ECO:0000256" key="1">
    <source>
        <dbReference type="SAM" id="SignalP"/>
    </source>
</evidence>
<reference evidence="3 4" key="1">
    <citation type="submission" date="2017-08" db="EMBL/GenBank/DDBJ databases">
        <title>Infants hospitalized years apart are colonized by the same room-sourced microbial strains.</title>
        <authorList>
            <person name="Brooks B."/>
            <person name="Olm M.R."/>
            <person name="Firek B.A."/>
            <person name="Baker R."/>
            <person name="Thomas B.C."/>
            <person name="Morowitz M.J."/>
            <person name="Banfield J.F."/>
        </authorList>
    </citation>
    <scope>NUCLEOTIDE SEQUENCE [LARGE SCALE GENOMIC DNA]</scope>
    <source>
        <strain evidence="3">S2_012_000_R2_81</strain>
    </source>
</reference>
<organism evidence="3 4">
    <name type="scientific">Roseateles depolymerans</name>
    <dbReference type="NCBI Taxonomy" id="76731"/>
    <lineage>
        <taxon>Bacteria</taxon>
        <taxon>Pseudomonadati</taxon>
        <taxon>Pseudomonadota</taxon>
        <taxon>Betaproteobacteria</taxon>
        <taxon>Burkholderiales</taxon>
        <taxon>Sphaerotilaceae</taxon>
        <taxon>Roseateles</taxon>
    </lineage>
</organism>
<feature type="signal peptide" evidence="1">
    <location>
        <begin position="1"/>
        <end position="22"/>
    </location>
</feature>
<protein>
    <recommendedName>
        <fullName evidence="2">Ice-binding protein C-terminal domain-containing protein</fullName>
    </recommendedName>
</protein>
<proteinExistence type="predicted"/>
<evidence type="ECO:0000259" key="2">
    <source>
        <dbReference type="Pfam" id="PF07589"/>
    </source>
</evidence>
<feature type="chain" id="PRO_5016136198" description="Ice-binding protein C-terminal domain-containing protein" evidence="1">
    <location>
        <begin position="23"/>
        <end position="184"/>
    </location>
</feature>